<dbReference type="PANTHER" id="PTHR10357">
    <property type="entry name" value="ALPHA-AMYLASE FAMILY MEMBER"/>
    <property type="match status" value="1"/>
</dbReference>
<dbReference type="OrthoDB" id="1740265at2759"/>
<keyword evidence="1" id="KW-0325">Glycoprotein</keyword>
<dbReference type="Gene3D" id="3.20.20.80">
    <property type="entry name" value="Glycosidases"/>
    <property type="match status" value="1"/>
</dbReference>
<dbReference type="AlphaFoldDB" id="A0A3M7R264"/>
<feature type="transmembrane region" description="Helical" evidence="2">
    <location>
        <begin position="48"/>
        <end position="69"/>
    </location>
</feature>
<dbReference type="FunFam" id="3.90.400.10:FF:000001">
    <property type="entry name" value="Maltase A3, isoform A"/>
    <property type="match status" value="1"/>
</dbReference>
<dbReference type="SUPFAM" id="SSF51445">
    <property type="entry name" value="(Trans)glycosidases"/>
    <property type="match status" value="1"/>
</dbReference>
<evidence type="ECO:0000256" key="2">
    <source>
        <dbReference type="SAM" id="Phobius"/>
    </source>
</evidence>
<dbReference type="Gene3D" id="3.90.400.10">
    <property type="entry name" value="Oligo-1,6-glucosidase, Domain 2"/>
    <property type="match status" value="1"/>
</dbReference>
<feature type="domain" description="Glycosyl hydrolase family 13 catalytic" evidence="3">
    <location>
        <begin position="91"/>
        <end position="488"/>
    </location>
</feature>
<gene>
    <name evidence="4" type="ORF">BpHYR1_000103</name>
</gene>
<dbReference type="InterPro" id="IPR006047">
    <property type="entry name" value="GH13_cat_dom"/>
</dbReference>
<keyword evidence="2" id="KW-0812">Transmembrane</keyword>
<dbReference type="SMART" id="SM00642">
    <property type="entry name" value="Aamy"/>
    <property type="match status" value="1"/>
</dbReference>
<keyword evidence="5" id="KW-1185">Reference proteome</keyword>
<dbReference type="GO" id="GO:0005975">
    <property type="term" value="P:carbohydrate metabolic process"/>
    <property type="evidence" value="ECO:0007669"/>
    <property type="project" value="InterPro"/>
</dbReference>
<proteinExistence type="predicted"/>
<dbReference type="InterPro" id="IPR017853">
    <property type="entry name" value="GH"/>
</dbReference>
<name>A0A3M7R264_BRAPC</name>
<accession>A0A3M7R264</accession>
<keyword evidence="2" id="KW-1133">Transmembrane helix</keyword>
<dbReference type="Pfam" id="PF00128">
    <property type="entry name" value="Alpha-amylase"/>
    <property type="match status" value="1"/>
</dbReference>
<protein>
    <submittedName>
        <fullName evidence="4">Maltase</fullName>
    </submittedName>
</protein>
<reference evidence="4 5" key="1">
    <citation type="journal article" date="2018" name="Sci. Rep.">
        <title>Genomic signatures of local adaptation to the degree of environmental predictability in rotifers.</title>
        <authorList>
            <person name="Franch-Gras L."/>
            <person name="Hahn C."/>
            <person name="Garcia-Roger E.M."/>
            <person name="Carmona M.J."/>
            <person name="Serra M."/>
            <person name="Gomez A."/>
        </authorList>
    </citation>
    <scope>NUCLEOTIDE SEQUENCE [LARGE SCALE GENOMIC DNA]</scope>
    <source>
        <strain evidence="4">HYR1</strain>
    </source>
</reference>
<keyword evidence="2" id="KW-0472">Membrane</keyword>
<dbReference type="InterPro" id="IPR013780">
    <property type="entry name" value="Glyco_hydro_b"/>
</dbReference>
<sequence length="644" mass="74953">MNSYVKLVLYSIGSLVFGPVLAIYLTFFGDFYTLSLKYKILETITDDWDIVLHFVAFWIGFYCMLSLLYECRKIKNRPPKLDWWQTEVIYQIYVRSFFDSTNNGSGDLRGIMKKLDYIKSLGTRVIWITPMYPSGGKDGGYDVTSLTEIDPLYGSMKDFDELVQQIHQRDMFLLLDFIPNHTSNLHHWFKESCKNDPENPYRDFYVWYPSDDKINPPTNWISVFGESAWTYNETRKAWYLHQFLKEQPDLNFRCAAVRKEIEKSMRFWLEEKNVDGFRIDAFKHLFEDKNFDNEPLVRGAGSNKLDYSGLKHTKTADQPETYELLSQWRSMFDEIGKKTNQTKALIVECTSELSAIGQYYFFNNRPNANFALNFQFCSLDENGVEFKPKNVKNLIEDYHRHLPKKCWSNWQLGNHDQKRVATRIGSENVNLANALNLLIGGTAVVYNGEEIGMQDLPKNNLTFDQCMDESGKKYGPKLFAEKSRDYCRSPMQWSGDKNAGFSLCDQTWLPVHPNYKFENVTSQLKCDDSHLSIFKNLVNLRRSPSFQWGSYQPVVVNHEIFSFLRKAYGFPPFLVAMNFSGSLVQVNLAISNDIAPRAYVVYYIKGTKNQMDTQLDYEVKSPLLTKNLKLNPHDLIILTWAATE</sequence>
<comment type="caution">
    <text evidence="4">The sequence shown here is derived from an EMBL/GenBank/DDBJ whole genome shotgun (WGS) entry which is preliminary data.</text>
</comment>
<organism evidence="4 5">
    <name type="scientific">Brachionus plicatilis</name>
    <name type="common">Marine rotifer</name>
    <name type="synonym">Brachionus muelleri</name>
    <dbReference type="NCBI Taxonomy" id="10195"/>
    <lineage>
        <taxon>Eukaryota</taxon>
        <taxon>Metazoa</taxon>
        <taxon>Spiralia</taxon>
        <taxon>Gnathifera</taxon>
        <taxon>Rotifera</taxon>
        <taxon>Eurotatoria</taxon>
        <taxon>Monogononta</taxon>
        <taxon>Pseudotrocha</taxon>
        <taxon>Ploima</taxon>
        <taxon>Brachionidae</taxon>
        <taxon>Brachionus</taxon>
    </lineage>
</organism>
<evidence type="ECO:0000313" key="5">
    <source>
        <dbReference type="Proteomes" id="UP000276133"/>
    </source>
</evidence>
<dbReference type="STRING" id="10195.A0A3M7R264"/>
<dbReference type="Gene3D" id="2.60.40.1180">
    <property type="entry name" value="Golgi alpha-mannosidase II"/>
    <property type="match status" value="1"/>
</dbReference>
<evidence type="ECO:0000259" key="3">
    <source>
        <dbReference type="SMART" id="SM00642"/>
    </source>
</evidence>
<feature type="transmembrane region" description="Helical" evidence="2">
    <location>
        <begin position="7"/>
        <end position="28"/>
    </location>
</feature>
<evidence type="ECO:0000256" key="1">
    <source>
        <dbReference type="ARBA" id="ARBA00023180"/>
    </source>
</evidence>
<dbReference type="EMBL" id="REGN01004405">
    <property type="protein sequence ID" value="RNA17673.1"/>
    <property type="molecule type" value="Genomic_DNA"/>
</dbReference>
<dbReference type="PANTHER" id="PTHR10357:SF179">
    <property type="entry name" value="NEUTRAL AND BASIC AMINO ACID TRANSPORT PROTEIN RBAT"/>
    <property type="match status" value="1"/>
</dbReference>
<dbReference type="Proteomes" id="UP000276133">
    <property type="component" value="Unassembled WGS sequence"/>
</dbReference>
<evidence type="ECO:0000313" key="4">
    <source>
        <dbReference type="EMBL" id="RNA17673.1"/>
    </source>
</evidence>
<dbReference type="InterPro" id="IPR045857">
    <property type="entry name" value="O16G_dom_2"/>
</dbReference>